<evidence type="ECO:0000313" key="2">
    <source>
        <dbReference type="Proteomes" id="UP001153620"/>
    </source>
</evidence>
<dbReference type="EMBL" id="OU895878">
    <property type="protein sequence ID" value="CAG9805250.1"/>
    <property type="molecule type" value="Genomic_DNA"/>
</dbReference>
<gene>
    <name evidence="1" type="ORF">CHIRRI_LOCUS8124</name>
</gene>
<organism evidence="1 2">
    <name type="scientific">Chironomus riparius</name>
    <dbReference type="NCBI Taxonomy" id="315576"/>
    <lineage>
        <taxon>Eukaryota</taxon>
        <taxon>Metazoa</taxon>
        <taxon>Ecdysozoa</taxon>
        <taxon>Arthropoda</taxon>
        <taxon>Hexapoda</taxon>
        <taxon>Insecta</taxon>
        <taxon>Pterygota</taxon>
        <taxon>Neoptera</taxon>
        <taxon>Endopterygota</taxon>
        <taxon>Diptera</taxon>
        <taxon>Nematocera</taxon>
        <taxon>Chironomoidea</taxon>
        <taxon>Chironomidae</taxon>
        <taxon>Chironominae</taxon>
        <taxon>Chironomus</taxon>
    </lineage>
</organism>
<reference evidence="1" key="2">
    <citation type="submission" date="2022-10" db="EMBL/GenBank/DDBJ databases">
        <authorList>
            <consortium name="ENA_rothamsted_submissions"/>
            <consortium name="culmorum"/>
            <person name="King R."/>
        </authorList>
    </citation>
    <scope>NUCLEOTIDE SEQUENCE</scope>
</reference>
<protein>
    <submittedName>
        <fullName evidence="1">Uncharacterized protein</fullName>
    </submittedName>
</protein>
<sequence>MSMKKIPKRLFNEEFNFSSKFLRFDIGAKSVVLVVSESASKQIYFIGSSYTSKKKKITRRQCFFLGNKNLFLCGDNSTK</sequence>
<proteinExistence type="predicted"/>
<reference evidence="1" key="1">
    <citation type="submission" date="2022-01" db="EMBL/GenBank/DDBJ databases">
        <authorList>
            <person name="King R."/>
        </authorList>
    </citation>
    <scope>NUCLEOTIDE SEQUENCE</scope>
</reference>
<accession>A0A9N9RWP2</accession>
<evidence type="ECO:0000313" key="1">
    <source>
        <dbReference type="EMBL" id="CAG9805250.1"/>
    </source>
</evidence>
<dbReference type="AlphaFoldDB" id="A0A9N9RWP2"/>
<name>A0A9N9RWP2_9DIPT</name>
<keyword evidence="2" id="KW-1185">Reference proteome</keyword>
<dbReference type="Proteomes" id="UP001153620">
    <property type="component" value="Chromosome 2"/>
</dbReference>